<accession>A0A367IJD0</accession>
<sequence length="257" mass="29264">VYYNRSQAHILLLKENQYSPDLVRFISKEALGRIQQELAQKINMSPGSLPIEVELEMRAVLKEASNKTISPRKAGYMIMSSCSDQMDTGVDDAICVFRNLIERLPHQKLSCVTKESQLSSTYSDAILRPFLDDPSNDALLIWSNNILQKGHSERPDFVRRNLINTVYKDPSCIGEVKGEDKMDDKFMAAIDLIRLAMMSKEAIDKYNNKGIMNVQIVEGMYVMSEICSIRMPSSLKDMRSFIITVEDLVPMRSLLKE</sequence>
<organism evidence="1 2">
    <name type="scientific">Rhizopus stolonifer</name>
    <name type="common">Rhizopus nigricans</name>
    <dbReference type="NCBI Taxonomy" id="4846"/>
    <lineage>
        <taxon>Eukaryota</taxon>
        <taxon>Fungi</taxon>
        <taxon>Fungi incertae sedis</taxon>
        <taxon>Mucoromycota</taxon>
        <taxon>Mucoromycotina</taxon>
        <taxon>Mucoromycetes</taxon>
        <taxon>Mucorales</taxon>
        <taxon>Mucorineae</taxon>
        <taxon>Rhizopodaceae</taxon>
        <taxon>Rhizopus</taxon>
    </lineage>
</organism>
<dbReference type="AlphaFoldDB" id="A0A367IJD0"/>
<evidence type="ECO:0000313" key="1">
    <source>
        <dbReference type="EMBL" id="RCH77773.1"/>
    </source>
</evidence>
<evidence type="ECO:0000313" key="2">
    <source>
        <dbReference type="Proteomes" id="UP000253551"/>
    </source>
</evidence>
<comment type="caution">
    <text evidence="1">The sequence shown here is derived from an EMBL/GenBank/DDBJ whole genome shotgun (WGS) entry which is preliminary data.</text>
</comment>
<gene>
    <name evidence="1" type="ORF">CU098_003549</name>
</gene>
<dbReference type="EMBL" id="PJQM01007746">
    <property type="protein sequence ID" value="RCH77773.1"/>
    <property type="molecule type" value="Genomic_DNA"/>
</dbReference>
<feature type="non-terminal residue" evidence="1">
    <location>
        <position position="1"/>
    </location>
</feature>
<protein>
    <submittedName>
        <fullName evidence="1">Uncharacterized protein</fullName>
    </submittedName>
</protein>
<dbReference type="OrthoDB" id="2248794at2759"/>
<dbReference type="STRING" id="4846.A0A367IJD0"/>
<dbReference type="Proteomes" id="UP000253551">
    <property type="component" value="Unassembled WGS sequence"/>
</dbReference>
<reference evidence="1 2" key="1">
    <citation type="journal article" date="2018" name="G3 (Bethesda)">
        <title>Phylogenetic and Phylogenomic Definition of Rhizopus Species.</title>
        <authorList>
            <person name="Gryganskyi A.P."/>
            <person name="Golan J."/>
            <person name="Dolatabadi S."/>
            <person name="Mondo S."/>
            <person name="Robb S."/>
            <person name="Idnurm A."/>
            <person name="Muszewska A."/>
            <person name="Steczkiewicz K."/>
            <person name="Masonjones S."/>
            <person name="Liao H.L."/>
            <person name="Gajdeczka M.T."/>
            <person name="Anike F."/>
            <person name="Vuek A."/>
            <person name="Anishchenko I.M."/>
            <person name="Voigt K."/>
            <person name="de Hoog G.S."/>
            <person name="Smith M.E."/>
            <person name="Heitman J."/>
            <person name="Vilgalys R."/>
            <person name="Stajich J.E."/>
        </authorList>
    </citation>
    <scope>NUCLEOTIDE SEQUENCE [LARGE SCALE GENOMIC DNA]</scope>
    <source>
        <strain evidence="1 2">LSU 92-RS-03</strain>
    </source>
</reference>
<keyword evidence="2" id="KW-1185">Reference proteome</keyword>
<name>A0A367IJD0_RHIST</name>
<feature type="non-terminal residue" evidence="1">
    <location>
        <position position="257"/>
    </location>
</feature>
<proteinExistence type="predicted"/>